<feature type="transmembrane region" description="Helical" evidence="6">
    <location>
        <begin position="285"/>
        <end position="304"/>
    </location>
</feature>
<feature type="transmembrane region" description="Helical" evidence="6">
    <location>
        <begin position="423"/>
        <end position="444"/>
    </location>
</feature>
<feature type="domain" description="MacB-like periplasmic core" evidence="8">
    <location>
        <begin position="462"/>
        <end position="621"/>
    </location>
</feature>
<evidence type="ECO:0000256" key="1">
    <source>
        <dbReference type="ARBA" id="ARBA00004651"/>
    </source>
</evidence>
<feature type="transmembrane region" description="Helical" evidence="6">
    <location>
        <begin position="377"/>
        <end position="402"/>
    </location>
</feature>
<evidence type="ECO:0000256" key="3">
    <source>
        <dbReference type="ARBA" id="ARBA00022692"/>
    </source>
</evidence>
<dbReference type="EMBL" id="JBHUPB010000008">
    <property type="protein sequence ID" value="MFD2968210.1"/>
    <property type="molecule type" value="Genomic_DNA"/>
</dbReference>
<evidence type="ECO:0000313" key="9">
    <source>
        <dbReference type="EMBL" id="MFD2968210.1"/>
    </source>
</evidence>
<dbReference type="Proteomes" id="UP001597525">
    <property type="component" value="Unassembled WGS sequence"/>
</dbReference>
<evidence type="ECO:0000313" key="10">
    <source>
        <dbReference type="Proteomes" id="UP001597525"/>
    </source>
</evidence>
<accession>A0ABW6BHM0</accession>
<organism evidence="9 10">
    <name type="scientific">Sphingobacterium bambusae</name>
    <dbReference type="NCBI Taxonomy" id="662858"/>
    <lineage>
        <taxon>Bacteria</taxon>
        <taxon>Pseudomonadati</taxon>
        <taxon>Bacteroidota</taxon>
        <taxon>Sphingobacteriia</taxon>
        <taxon>Sphingobacteriales</taxon>
        <taxon>Sphingobacteriaceae</taxon>
        <taxon>Sphingobacterium</taxon>
    </lineage>
</organism>
<dbReference type="PANTHER" id="PTHR30572">
    <property type="entry name" value="MEMBRANE COMPONENT OF TRANSPORTER-RELATED"/>
    <property type="match status" value="1"/>
</dbReference>
<dbReference type="InterPro" id="IPR025857">
    <property type="entry name" value="MacB_PCD"/>
</dbReference>
<evidence type="ECO:0000256" key="4">
    <source>
        <dbReference type="ARBA" id="ARBA00022989"/>
    </source>
</evidence>
<evidence type="ECO:0000256" key="2">
    <source>
        <dbReference type="ARBA" id="ARBA00022475"/>
    </source>
</evidence>
<keyword evidence="2" id="KW-1003">Cell membrane</keyword>
<comment type="subcellular location">
    <subcellularLocation>
        <location evidence="1">Cell membrane</location>
        <topology evidence="1">Multi-pass membrane protein</topology>
    </subcellularLocation>
</comment>
<feature type="domain" description="ABC3 transporter permease C-terminal" evidence="7">
    <location>
        <begin position="289"/>
        <end position="401"/>
    </location>
</feature>
<evidence type="ECO:0000256" key="5">
    <source>
        <dbReference type="ARBA" id="ARBA00023136"/>
    </source>
</evidence>
<comment type="caution">
    <text evidence="9">The sequence shown here is derived from an EMBL/GenBank/DDBJ whole genome shotgun (WGS) entry which is preliminary data.</text>
</comment>
<feature type="transmembrane region" description="Helical" evidence="6">
    <location>
        <begin position="755"/>
        <end position="775"/>
    </location>
</feature>
<sequence length="792" mass="89514">MIKNYLKIAWRNLRKSKSFSIINILGLAIGMAGALLIALWLQNMLSMDRFHAKSDRLYIISNRDTYQGELQAWLNTPKIMGPTLKNDFPEIESFTRIDQGHEFLTTNKEKKLVSKVAFVDPGFFNMFSYELLRGDKVNPLADANSVVLTEKYAQALFGDEDPLGKSLEIESTHPVLVKAVIKDPSSVSSLQFDYLVSWDLAKKMGYVDENWSNNSTYTYVLLTEGTTLSHFNNNIRLFSQNHINVGDNDIKSTNELFAFPYKDTYLYDVSEQGNYTTGRIRLVHLFSWIGVFILLVACINFMNLSTARSERRAKEVGVRKVVGATRKSLILQFIIESVLISFCAAVLAVSLVVIALPFFNNLVEKNLTIALLSGYNWLFLTIFSLLTGIVAGSYPAFFLSSFKPLHTLKGKMMAYSKGLNIRSLLVIIQFSLAIILTISTIIVFQQIQHTKDRDRGYNVNGLVTTKFSGDLYKNYESLRQELLASNAVTSVSKNMSPVTSRYSNGWGFSWEGSAESDKRISFNRFSTDADAVKTLGFTLVDGRDINIYKYATDSNAMLLTETAVQKMRLENPIGQTIQGDGQNWTVVGVIKDFIVESPFDSPYPMVVFGPQSWFSNIHYRLNTDNNTSDNLKTIETIFNKFNTEYPFEFSFIDKSFEDKFKEAKSIGTISMLFAGLTIFISCLGLLALITYMAETRMKEIAVRKVLGASILQVTSLLSIDFIKLVLIAILIASPVAWWAMETWLQDYSYRIEIQWYYFILAGLTAVFISMVTISYQSIKAARANPVDSLRDE</sequence>
<dbReference type="InterPro" id="IPR003838">
    <property type="entry name" value="ABC3_permease_C"/>
</dbReference>
<proteinExistence type="predicted"/>
<dbReference type="RefSeq" id="WP_320185799.1">
    <property type="nucleotide sequence ID" value="NZ_CP138332.1"/>
</dbReference>
<feature type="transmembrane region" description="Helical" evidence="6">
    <location>
        <begin position="329"/>
        <end position="357"/>
    </location>
</feature>
<name>A0ABW6BHM0_9SPHI</name>
<gene>
    <name evidence="9" type="ORF">ACFS7Y_12470</name>
</gene>
<feature type="transmembrane region" description="Helical" evidence="6">
    <location>
        <begin position="705"/>
        <end position="735"/>
    </location>
</feature>
<dbReference type="InterPro" id="IPR050250">
    <property type="entry name" value="Macrolide_Exporter_MacB"/>
</dbReference>
<feature type="domain" description="MacB-like periplasmic core" evidence="8">
    <location>
        <begin position="20"/>
        <end position="235"/>
    </location>
</feature>
<evidence type="ECO:0000256" key="6">
    <source>
        <dbReference type="SAM" id="Phobius"/>
    </source>
</evidence>
<feature type="domain" description="ABC3 transporter permease C-terminal" evidence="7">
    <location>
        <begin position="671"/>
        <end position="785"/>
    </location>
</feature>
<feature type="transmembrane region" description="Helical" evidence="6">
    <location>
        <begin position="669"/>
        <end position="693"/>
    </location>
</feature>
<reference evidence="10" key="1">
    <citation type="journal article" date="2019" name="Int. J. Syst. Evol. Microbiol.">
        <title>The Global Catalogue of Microorganisms (GCM) 10K type strain sequencing project: providing services to taxonomists for standard genome sequencing and annotation.</title>
        <authorList>
            <consortium name="The Broad Institute Genomics Platform"/>
            <consortium name="The Broad Institute Genome Sequencing Center for Infectious Disease"/>
            <person name="Wu L."/>
            <person name="Ma J."/>
        </authorList>
    </citation>
    <scope>NUCLEOTIDE SEQUENCE [LARGE SCALE GENOMIC DNA]</scope>
    <source>
        <strain evidence="10">KCTC 22814</strain>
    </source>
</reference>
<feature type="transmembrane region" description="Helical" evidence="6">
    <location>
        <begin position="21"/>
        <end position="41"/>
    </location>
</feature>
<keyword evidence="10" id="KW-1185">Reference proteome</keyword>
<keyword evidence="4 6" id="KW-1133">Transmembrane helix</keyword>
<dbReference type="PANTHER" id="PTHR30572:SF18">
    <property type="entry name" value="ABC-TYPE MACROLIDE FAMILY EXPORT SYSTEM PERMEASE COMPONENT 2"/>
    <property type="match status" value="1"/>
</dbReference>
<evidence type="ECO:0000259" key="7">
    <source>
        <dbReference type="Pfam" id="PF02687"/>
    </source>
</evidence>
<protein>
    <submittedName>
        <fullName evidence="9">ABC transporter permease</fullName>
    </submittedName>
</protein>
<evidence type="ECO:0000259" key="8">
    <source>
        <dbReference type="Pfam" id="PF12704"/>
    </source>
</evidence>
<dbReference type="Pfam" id="PF02687">
    <property type="entry name" value="FtsX"/>
    <property type="match status" value="2"/>
</dbReference>
<keyword evidence="3 6" id="KW-0812">Transmembrane</keyword>
<keyword evidence="5 6" id="KW-0472">Membrane</keyword>
<dbReference type="Pfam" id="PF12704">
    <property type="entry name" value="MacB_PCD"/>
    <property type="match status" value="2"/>
</dbReference>